<evidence type="ECO:0000313" key="1">
    <source>
        <dbReference type="EMBL" id="KNY24978.1"/>
    </source>
</evidence>
<accession>A0A0L6JGX5</accession>
<name>A0A0L6JGX5_9FIRM</name>
<gene>
    <name evidence="1" type="ORF">Bccel_0235</name>
</gene>
<proteinExistence type="predicted"/>
<dbReference type="OrthoDB" id="9943597at2"/>
<dbReference type="RefSeq" id="WP_036939703.1">
    <property type="nucleotide sequence ID" value="NZ_JQKC01000009.1"/>
</dbReference>
<comment type="caution">
    <text evidence="1">The sequence shown here is derived from an EMBL/GenBank/DDBJ whole genome shotgun (WGS) entry which is preliminary data.</text>
</comment>
<evidence type="ECO:0008006" key="3">
    <source>
        <dbReference type="Google" id="ProtNLM"/>
    </source>
</evidence>
<keyword evidence="2" id="KW-1185">Reference proteome</keyword>
<dbReference type="AlphaFoldDB" id="A0A0L6JGX5"/>
<sequence>MQEFNPQEFKCTSNKLKNFLMDKGLRYEKCYVDDNGWTIWTFSKTNEFYKVLREWERNKKASI</sequence>
<reference evidence="2" key="1">
    <citation type="submission" date="2015-07" db="EMBL/GenBank/DDBJ databases">
        <title>Near-Complete Genome Sequence of the Cellulolytic Bacterium Bacteroides (Pseudobacteroides) cellulosolvens ATCC 35603.</title>
        <authorList>
            <person name="Dassa B."/>
            <person name="Utturkar S.M."/>
            <person name="Klingeman D.M."/>
            <person name="Hurt R.A."/>
            <person name="Keller M."/>
            <person name="Xu J."/>
            <person name="Reddy Y.H.K."/>
            <person name="Borovok I."/>
            <person name="Grinberg I.R."/>
            <person name="Lamed R."/>
            <person name="Zhivin O."/>
            <person name="Bayer E.A."/>
            <person name="Brown S.D."/>
        </authorList>
    </citation>
    <scope>NUCLEOTIDE SEQUENCE [LARGE SCALE GENOMIC DNA]</scope>
    <source>
        <strain evidence="2">DSM 2933</strain>
    </source>
</reference>
<dbReference type="EMBL" id="LGTC01000001">
    <property type="protein sequence ID" value="KNY24978.1"/>
    <property type="molecule type" value="Genomic_DNA"/>
</dbReference>
<evidence type="ECO:0000313" key="2">
    <source>
        <dbReference type="Proteomes" id="UP000036923"/>
    </source>
</evidence>
<dbReference type="Proteomes" id="UP000036923">
    <property type="component" value="Unassembled WGS sequence"/>
</dbReference>
<organism evidence="1 2">
    <name type="scientific">Pseudobacteroides cellulosolvens ATCC 35603 = DSM 2933</name>
    <dbReference type="NCBI Taxonomy" id="398512"/>
    <lineage>
        <taxon>Bacteria</taxon>
        <taxon>Bacillati</taxon>
        <taxon>Bacillota</taxon>
        <taxon>Clostridia</taxon>
        <taxon>Eubacteriales</taxon>
        <taxon>Oscillospiraceae</taxon>
        <taxon>Pseudobacteroides</taxon>
    </lineage>
</organism>
<protein>
    <recommendedName>
        <fullName evidence="3">DUF5659 domain-containing protein</fullName>
    </recommendedName>
</protein>